<feature type="domain" description="AB hydrolase-1" evidence="1">
    <location>
        <begin position="90"/>
        <end position="196"/>
    </location>
</feature>
<dbReference type="Pfam" id="PF00561">
    <property type="entry name" value="Abhydrolase_1"/>
    <property type="match status" value="1"/>
</dbReference>
<evidence type="ECO:0000313" key="2">
    <source>
        <dbReference type="EMBL" id="MBB3704734.1"/>
    </source>
</evidence>
<dbReference type="PRINTS" id="PR00111">
    <property type="entry name" value="ABHYDROLASE"/>
</dbReference>
<protein>
    <submittedName>
        <fullName evidence="2">Pimeloyl-ACP methyl ester carboxylesterase</fullName>
    </submittedName>
</protein>
<dbReference type="Proteomes" id="UP000577697">
    <property type="component" value="Unassembled WGS sequence"/>
</dbReference>
<dbReference type="RefSeq" id="WP_083948607.1">
    <property type="nucleotide sequence ID" value="NZ_CP015005.1"/>
</dbReference>
<dbReference type="EMBL" id="JACICB010000003">
    <property type="protein sequence ID" value="MBB3704734.1"/>
    <property type="molecule type" value="Genomic_DNA"/>
</dbReference>
<accession>A0ABR6H2J1</accession>
<keyword evidence="3" id="KW-1185">Reference proteome</keyword>
<dbReference type="InterPro" id="IPR029058">
    <property type="entry name" value="AB_hydrolase_fold"/>
</dbReference>
<evidence type="ECO:0000259" key="1">
    <source>
        <dbReference type="Pfam" id="PF00561"/>
    </source>
</evidence>
<proteinExistence type="predicted"/>
<dbReference type="InterPro" id="IPR050266">
    <property type="entry name" value="AB_hydrolase_sf"/>
</dbReference>
<name>A0ABR6H2J1_AMIAI</name>
<gene>
    <name evidence="2" type="ORF">FHS67_001037</name>
</gene>
<dbReference type="SUPFAM" id="SSF53474">
    <property type="entry name" value="alpha/beta-Hydrolases"/>
    <property type="match status" value="1"/>
</dbReference>
<dbReference type="InterPro" id="IPR000073">
    <property type="entry name" value="AB_hydrolase_1"/>
</dbReference>
<dbReference type="PANTHER" id="PTHR43798">
    <property type="entry name" value="MONOACYLGLYCEROL LIPASE"/>
    <property type="match status" value="1"/>
</dbReference>
<sequence length="330" mass="35639">MSALMPSSCTHQANKQHEARLAECCLSAHFGKDLAMPVQSPFKSDAARDRVLDDYDALLARWPISYESRFIDTEFGKAHLIASGNPKASPLVLLHGGGGNATMWIHNIAELAATFRVYALDIIGDVGRSTGARPAYASGGHVRWLAQVLDGLGLGQTALAGASFGSWLAADFALKHPERVSGLALLAPPHIEPLRLSFMLRAVVATIAPTDSRIRSFYRLISSPHAPQPTGLVMQDFVTRWQSQRQSPPPPPRLSAEDLQRLPARTLFLLGQDDALYDVNKAAARIRANAPACEVSLLAQAGHTLTVDKPREVSDLLIAFFARTSAPVAL</sequence>
<evidence type="ECO:0000313" key="3">
    <source>
        <dbReference type="Proteomes" id="UP000577697"/>
    </source>
</evidence>
<reference evidence="2 3" key="1">
    <citation type="submission" date="2020-08" db="EMBL/GenBank/DDBJ databases">
        <title>Genomic Encyclopedia of Type Strains, Phase IV (KMG-IV): sequencing the most valuable type-strain genomes for metagenomic binning, comparative biology and taxonomic classification.</title>
        <authorList>
            <person name="Goeker M."/>
        </authorList>
    </citation>
    <scope>NUCLEOTIDE SEQUENCE [LARGE SCALE GENOMIC DNA]</scope>
    <source>
        <strain evidence="2 3">DSM 10368</strain>
    </source>
</reference>
<dbReference type="Gene3D" id="3.40.50.1820">
    <property type="entry name" value="alpha/beta hydrolase"/>
    <property type="match status" value="1"/>
</dbReference>
<dbReference type="PANTHER" id="PTHR43798:SF33">
    <property type="entry name" value="HYDROLASE, PUTATIVE (AFU_ORTHOLOGUE AFUA_2G14860)-RELATED"/>
    <property type="match status" value="1"/>
</dbReference>
<organism evidence="2 3">
    <name type="scientific">Aminobacter aminovorans</name>
    <name type="common">Chelatobacter heintzii</name>
    <dbReference type="NCBI Taxonomy" id="83263"/>
    <lineage>
        <taxon>Bacteria</taxon>
        <taxon>Pseudomonadati</taxon>
        <taxon>Pseudomonadota</taxon>
        <taxon>Alphaproteobacteria</taxon>
        <taxon>Hyphomicrobiales</taxon>
        <taxon>Phyllobacteriaceae</taxon>
        <taxon>Aminobacter</taxon>
    </lineage>
</organism>
<comment type="caution">
    <text evidence="2">The sequence shown here is derived from an EMBL/GenBank/DDBJ whole genome shotgun (WGS) entry which is preliminary data.</text>
</comment>